<accession>A0A191ZED2</accession>
<sequence>MPLFDYHCTACDKTFELLVFSGEIPTCPTCGSTELEKQISLPAPQGKSGKIIAAGRQQAAKEGHFSNYKSSELKGKL</sequence>
<dbReference type="OrthoDB" id="9813321at2"/>
<dbReference type="AlphaFoldDB" id="A0A191ZED2"/>
<dbReference type="Proteomes" id="UP000078596">
    <property type="component" value="Chromosome"/>
</dbReference>
<organism evidence="2 3">
    <name type="scientific">Halothiobacillus diazotrophicus</name>
    <dbReference type="NCBI Taxonomy" id="1860122"/>
    <lineage>
        <taxon>Bacteria</taxon>
        <taxon>Pseudomonadati</taxon>
        <taxon>Pseudomonadota</taxon>
        <taxon>Gammaproteobacteria</taxon>
        <taxon>Chromatiales</taxon>
        <taxon>Halothiobacillaceae</taxon>
        <taxon>Halothiobacillus</taxon>
    </lineage>
</organism>
<name>A0A191ZED2_9GAMM</name>
<gene>
    <name evidence="2" type="ORF">A9404_01525</name>
</gene>
<reference evidence="2 3" key="1">
    <citation type="submission" date="2016-06" db="EMBL/GenBank/DDBJ databases">
        <title>Insight into the functional genes involving in sulfur oxidation in Pearl River water.</title>
        <authorList>
            <person name="Luo J."/>
            <person name="Tan X."/>
            <person name="Lin W."/>
        </authorList>
    </citation>
    <scope>NUCLEOTIDE SEQUENCE [LARGE SCALE GENOMIC DNA]</scope>
    <source>
        <strain evidence="2 3">LS2</strain>
    </source>
</reference>
<dbReference type="STRING" id="1860122.A9404_01525"/>
<evidence type="ECO:0000259" key="1">
    <source>
        <dbReference type="SMART" id="SM00834"/>
    </source>
</evidence>
<dbReference type="NCBIfam" id="TIGR02605">
    <property type="entry name" value="CxxC_CxxC_SSSS"/>
    <property type="match status" value="1"/>
</dbReference>
<dbReference type="EMBL" id="CP016027">
    <property type="protein sequence ID" value="ANJ66228.1"/>
    <property type="molecule type" value="Genomic_DNA"/>
</dbReference>
<evidence type="ECO:0000313" key="2">
    <source>
        <dbReference type="EMBL" id="ANJ66228.1"/>
    </source>
</evidence>
<keyword evidence="3" id="KW-1185">Reference proteome</keyword>
<dbReference type="RefSeq" id="WP_066098028.1">
    <property type="nucleotide sequence ID" value="NZ_CP016027.1"/>
</dbReference>
<dbReference type="SMART" id="SM00834">
    <property type="entry name" value="CxxC_CXXC_SSSS"/>
    <property type="match status" value="1"/>
</dbReference>
<protein>
    <submittedName>
        <fullName evidence="2">FmdB family transcriptional regulator</fullName>
    </submittedName>
</protein>
<evidence type="ECO:0000313" key="3">
    <source>
        <dbReference type="Proteomes" id="UP000078596"/>
    </source>
</evidence>
<dbReference type="Pfam" id="PF09723">
    <property type="entry name" value="Zn_ribbon_8"/>
    <property type="match status" value="1"/>
</dbReference>
<dbReference type="InterPro" id="IPR013429">
    <property type="entry name" value="Regulatory_FmdB_Zinc_ribbon"/>
</dbReference>
<dbReference type="KEGG" id="haz:A9404_01525"/>
<proteinExistence type="predicted"/>
<feature type="domain" description="Putative regulatory protein FmdB zinc ribbon" evidence="1">
    <location>
        <begin position="1"/>
        <end position="40"/>
    </location>
</feature>